<keyword evidence="4" id="KW-0788">Thiol protease</keyword>
<dbReference type="GO" id="GO:0006508">
    <property type="term" value="P:proteolysis"/>
    <property type="evidence" value="ECO:0007669"/>
    <property type="project" value="UniProtKB-KW"/>
</dbReference>
<evidence type="ECO:0000256" key="1">
    <source>
        <dbReference type="ARBA" id="ARBA00007074"/>
    </source>
</evidence>
<protein>
    <submittedName>
        <fullName evidence="6">Peptidase M23</fullName>
    </submittedName>
</protein>
<organism evidence="6 7">
    <name type="scientific">Limosilactobacillus equigenerosi DSM 18793 = JCM 14505</name>
    <dbReference type="NCBI Taxonomy" id="1423742"/>
    <lineage>
        <taxon>Bacteria</taxon>
        <taxon>Bacillati</taxon>
        <taxon>Bacillota</taxon>
        <taxon>Bacilli</taxon>
        <taxon>Lactobacillales</taxon>
        <taxon>Lactobacillaceae</taxon>
        <taxon>Limosilactobacillus</taxon>
    </lineage>
</organism>
<comment type="caution">
    <text evidence="6">The sequence shown here is derived from an EMBL/GenBank/DDBJ whole genome shotgun (WGS) entry which is preliminary data.</text>
</comment>
<dbReference type="Pfam" id="PF06605">
    <property type="entry name" value="Prophage_tail"/>
    <property type="match status" value="1"/>
</dbReference>
<gene>
    <name evidence="6" type="ORF">FC21_GL000615</name>
</gene>
<dbReference type="SUPFAM" id="SSF51261">
    <property type="entry name" value="Duplicated hybrid motif"/>
    <property type="match status" value="1"/>
</dbReference>
<proteinExistence type="inferred from homology"/>
<evidence type="ECO:0000256" key="4">
    <source>
        <dbReference type="ARBA" id="ARBA00022807"/>
    </source>
</evidence>
<dbReference type="STRING" id="417373.GCA_001570685_01445"/>
<dbReference type="Pfam" id="PF00877">
    <property type="entry name" value="NLPC_P60"/>
    <property type="match status" value="1"/>
</dbReference>
<dbReference type="Gene3D" id="3.55.50.40">
    <property type="match status" value="1"/>
</dbReference>
<dbReference type="Gene3D" id="3.90.1720.10">
    <property type="entry name" value="endopeptidase domain like (from Nostoc punctiforme)"/>
    <property type="match status" value="1"/>
</dbReference>
<dbReference type="RefSeq" id="WP_056995860.1">
    <property type="nucleotide sequence ID" value="NZ_AZGC01000067.1"/>
</dbReference>
<name>A0A0R1ULK7_9LACO</name>
<dbReference type="Proteomes" id="UP000051084">
    <property type="component" value="Unassembled WGS sequence"/>
</dbReference>
<evidence type="ECO:0000313" key="6">
    <source>
        <dbReference type="EMBL" id="KRL91845.1"/>
    </source>
</evidence>
<dbReference type="PANTHER" id="PTHR47359:SF3">
    <property type="entry name" value="NLP_P60 DOMAIN-CONTAINING PROTEIN-RELATED"/>
    <property type="match status" value="1"/>
</dbReference>
<evidence type="ECO:0000259" key="5">
    <source>
        <dbReference type="PROSITE" id="PS51935"/>
    </source>
</evidence>
<accession>A0A0R1ULK7</accession>
<keyword evidence="7" id="KW-1185">Reference proteome</keyword>
<dbReference type="PANTHER" id="PTHR47359">
    <property type="entry name" value="PEPTIDOGLYCAN DL-ENDOPEPTIDASE CWLO"/>
    <property type="match status" value="1"/>
</dbReference>
<dbReference type="OrthoDB" id="1654978at2"/>
<dbReference type="InterPro" id="IPR051794">
    <property type="entry name" value="PG_Endopeptidase_C40"/>
</dbReference>
<comment type="similarity">
    <text evidence="1">Belongs to the peptidase C40 family.</text>
</comment>
<dbReference type="InterPro" id="IPR000064">
    <property type="entry name" value="NLP_P60_dom"/>
</dbReference>
<dbReference type="AlphaFoldDB" id="A0A0R1ULK7"/>
<dbReference type="InterPro" id="IPR010572">
    <property type="entry name" value="Tail_dom"/>
</dbReference>
<dbReference type="EMBL" id="AZGC01000067">
    <property type="protein sequence ID" value="KRL91845.1"/>
    <property type="molecule type" value="Genomic_DNA"/>
</dbReference>
<feature type="domain" description="NlpC/P60" evidence="5">
    <location>
        <begin position="565"/>
        <end position="691"/>
    </location>
</feature>
<dbReference type="Gene3D" id="2.70.70.10">
    <property type="entry name" value="Glucose Permease (Domain IIA)"/>
    <property type="match status" value="1"/>
</dbReference>
<sequence>MINISIHNADDKQAVLQAYSVALTEELNSYPTVNFMYDITGHNATVEDMLDQGTIFEINGQLYRHLNSNPVPVGNFRTYTVDAIHIGSMLQDNYVNPSLKGKHSIEDVANAMIAGLDGFKFKIDDKFDPIDFGDDGIESGHGEDILNTIVEMWNCEYRFDNKTIHIAKAVGKKEDSPGFLFIDGNNVSKISWTEDYSNFKTAIHGYGKQIEIEVGGDDGDGTGGNLDNVEGFAKSPINADFAVDVNRMKSDFANRSWKVKARGVDVNRLYDVVKKNGVSPEWFFAYELMEQGTTYGWLNHTYAHGDPYQDAEYVCGWIKQIANSNTLNPAWTAAEGAISANSGLTAKWNSEFGKGTIGRVYLQGTAAAVWELAGTSGNSSMGKPMAGCVSVIKSWGGHTNSGHVSSGWGWPFPNNKSYTLGIGYKFGYDGGFRDHSYHDGTDWSKGLYSGDVHAIHPGVVTLVDGYNFGTGSGRIVVKGNDGYTVVYQEWTWSGSSGAHVSVGQRINIGDVICTLQASHVHIGVTTKDFNTAFSNSFSSAGGWVDPIPLIQKGGSAKGQSAPAKKSRAQEVIAYAEKYVGQPYVWGGPRGVDKIVPTDCSGMTSNIYKHFGITIGGVTYTQATCGRRISRSEVQTGDLGFYDPGCHHVVMALDNKRAIQEPQPGQNCNIFNIDSYAPSYWIRNDQMAALVAGGGNASDAGESSAKEKKMVYSCEADYISPLAKKKNIGYRWASPVSSETITDENQLKEWLKTQLQDYPDVEYSVDWISFTKNAGGYHNDLSIGNYGWLRDRYGLDIKVRIKGFTKYLDNSDPTNEGSITFGNTSKALRDINTYLVDDLKTLKQSAREVNNWISNRMRISSSSKEWLEQIKGNQNEGGSNDPNK</sequence>
<evidence type="ECO:0000256" key="2">
    <source>
        <dbReference type="ARBA" id="ARBA00022670"/>
    </source>
</evidence>
<dbReference type="GO" id="GO:0008234">
    <property type="term" value="F:cysteine-type peptidase activity"/>
    <property type="evidence" value="ECO:0007669"/>
    <property type="project" value="UniProtKB-KW"/>
</dbReference>
<evidence type="ECO:0000313" key="7">
    <source>
        <dbReference type="Proteomes" id="UP000051084"/>
    </source>
</evidence>
<dbReference type="PATRIC" id="fig|1423742.4.peg.638"/>
<dbReference type="InterPro" id="IPR038765">
    <property type="entry name" value="Papain-like_cys_pep_sf"/>
</dbReference>
<dbReference type="PROSITE" id="PS51935">
    <property type="entry name" value="NLPC_P60"/>
    <property type="match status" value="1"/>
</dbReference>
<keyword evidence="2" id="KW-0645">Protease</keyword>
<evidence type="ECO:0000256" key="3">
    <source>
        <dbReference type="ARBA" id="ARBA00022801"/>
    </source>
</evidence>
<reference evidence="6 7" key="1">
    <citation type="journal article" date="2015" name="Genome Announc.">
        <title>Expanding the biotechnology potential of lactobacilli through comparative genomics of 213 strains and associated genera.</title>
        <authorList>
            <person name="Sun Z."/>
            <person name="Harris H.M."/>
            <person name="McCann A."/>
            <person name="Guo C."/>
            <person name="Argimon S."/>
            <person name="Zhang W."/>
            <person name="Yang X."/>
            <person name="Jeffery I.B."/>
            <person name="Cooney J.C."/>
            <person name="Kagawa T.F."/>
            <person name="Liu W."/>
            <person name="Song Y."/>
            <person name="Salvetti E."/>
            <person name="Wrobel A."/>
            <person name="Rasinkangas P."/>
            <person name="Parkhill J."/>
            <person name="Rea M.C."/>
            <person name="O'Sullivan O."/>
            <person name="Ritari J."/>
            <person name="Douillard F.P."/>
            <person name="Paul Ross R."/>
            <person name="Yang R."/>
            <person name="Briner A.E."/>
            <person name="Felis G.E."/>
            <person name="de Vos W.M."/>
            <person name="Barrangou R."/>
            <person name="Klaenhammer T.R."/>
            <person name="Caufield P.W."/>
            <person name="Cui Y."/>
            <person name="Zhang H."/>
            <person name="O'Toole P.W."/>
        </authorList>
    </citation>
    <scope>NUCLEOTIDE SEQUENCE [LARGE SCALE GENOMIC DNA]</scope>
    <source>
        <strain evidence="6 7">DSM 18793</strain>
    </source>
</reference>
<keyword evidence="3" id="KW-0378">Hydrolase</keyword>
<dbReference type="CDD" id="cd12797">
    <property type="entry name" value="M23_peptidase"/>
    <property type="match status" value="1"/>
</dbReference>
<dbReference type="SUPFAM" id="SSF54001">
    <property type="entry name" value="Cysteine proteinases"/>
    <property type="match status" value="1"/>
</dbReference>
<dbReference type="InterPro" id="IPR011055">
    <property type="entry name" value="Dup_hybrid_motif"/>
</dbReference>